<evidence type="ECO:0000313" key="8">
    <source>
        <dbReference type="EMBL" id="CAF2763122.1"/>
    </source>
</evidence>
<keyword evidence="3" id="KW-1003">Cell membrane</keyword>
<keyword evidence="5 7" id="KW-1133">Transmembrane helix</keyword>
<evidence type="ECO:0000256" key="2">
    <source>
        <dbReference type="ARBA" id="ARBA00008789"/>
    </source>
</evidence>
<dbReference type="InterPro" id="IPR018629">
    <property type="entry name" value="XK-rel"/>
</dbReference>
<comment type="caution">
    <text evidence="7">Lacks conserved residue(s) required for the propagation of feature annotation.</text>
</comment>
<evidence type="ECO:0000256" key="5">
    <source>
        <dbReference type="ARBA" id="ARBA00022989"/>
    </source>
</evidence>
<dbReference type="GO" id="GO:0043652">
    <property type="term" value="P:engulfment of apoptotic cell"/>
    <property type="evidence" value="ECO:0007669"/>
    <property type="project" value="TreeGrafter"/>
</dbReference>
<evidence type="ECO:0000256" key="6">
    <source>
        <dbReference type="ARBA" id="ARBA00023136"/>
    </source>
</evidence>
<feature type="transmembrane region" description="Helical" evidence="7">
    <location>
        <begin position="166"/>
        <end position="181"/>
    </location>
</feature>
<gene>
    <name evidence="8" type="ORF">LSAA_706</name>
</gene>
<keyword evidence="9" id="KW-1185">Reference proteome</keyword>
<dbReference type="GO" id="GO:1902742">
    <property type="term" value="P:apoptotic process involved in development"/>
    <property type="evidence" value="ECO:0007669"/>
    <property type="project" value="TreeGrafter"/>
</dbReference>
<comment type="subcellular location">
    <subcellularLocation>
        <location evidence="1">Cell membrane</location>
        <topology evidence="1">Multi-pass membrane protein</topology>
    </subcellularLocation>
    <subcellularLocation>
        <location evidence="7">Membrane</location>
        <topology evidence="7">Multi-pass membrane protein</topology>
    </subcellularLocation>
</comment>
<evidence type="ECO:0000256" key="1">
    <source>
        <dbReference type="ARBA" id="ARBA00004651"/>
    </source>
</evidence>
<evidence type="ECO:0000313" key="9">
    <source>
        <dbReference type="Proteomes" id="UP000675881"/>
    </source>
</evidence>
<keyword evidence="6 7" id="KW-0472">Membrane</keyword>
<name>A0A7R8CH03_LEPSM</name>
<evidence type="ECO:0000256" key="7">
    <source>
        <dbReference type="RuleBase" id="RU910716"/>
    </source>
</evidence>
<dbReference type="PANTHER" id="PTHR16024">
    <property type="entry name" value="XK-RELATED PROTEIN"/>
    <property type="match status" value="1"/>
</dbReference>
<dbReference type="EMBL" id="HG994580">
    <property type="protein sequence ID" value="CAF2763122.1"/>
    <property type="molecule type" value="Genomic_DNA"/>
</dbReference>
<comment type="similarity">
    <text evidence="2 7">Belongs to the XK family.</text>
</comment>
<feature type="transmembrane region" description="Helical" evidence="7">
    <location>
        <begin position="193"/>
        <end position="213"/>
    </location>
</feature>
<reference evidence="8" key="1">
    <citation type="submission" date="2021-02" db="EMBL/GenBank/DDBJ databases">
        <authorList>
            <person name="Bekaert M."/>
        </authorList>
    </citation>
    <scope>NUCLEOTIDE SEQUENCE</scope>
    <source>
        <strain evidence="8">IoA-00</strain>
    </source>
</reference>
<dbReference type="OrthoDB" id="6136301at2759"/>
<dbReference type="Proteomes" id="UP000675881">
    <property type="component" value="Chromosome 1"/>
</dbReference>
<dbReference type="GO" id="GO:0005886">
    <property type="term" value="C:plasma membrane"/>
    <property type="evidence" value="ECO:0007669"/>
    <property type="project" value="UniProtKB-SubCell"/>
</dbReference>
<dbReference type="PANTHER" id="PTHR16024:SF6">
    <property type="entry name" value="XK-RELATED PROTEIN"/>
    <property type="match status" value="1"/>
</dbReference>
<dbReference type="GO" id="GO:0070782">
    <property type="term" value="P:phosphatidylserine exposure on apoptotic cell surface"/>
    <property type="evidence" value="ECO:0007669"/>
    <property type="project" value="TreeGrafter"/>
</dbReference>
<dbReference type="InterPro" id="IPR050895">
    <property type="entry name" value="XK-related_scramblase"/>
</dbReference>
<dbReference type="AlphaFoldDB" id="A0A7R8CH03"/>
<evidence type="ECO:0000256" key="3">
    <source>
        <dbReference type="ARBA" id="ARBA00022475"/>
    </source>
</evidence>
<accession>A0A7R8CH03</accession>
<protein>
    <recommendedName>
        <fullName evidence="7">XK-related protein</fullName>
    </recommendedName>
</protein>
<sequence length="321" mass="37546">MTGFSLRWYLMDSDNIAMEKFAPILRYIDSIRFGILSRYTVKAEKETQDPAQIHVLRMKRKNYFTLMVYEDADATLLRLFECFMESAPQNINHVIIGFLSLESCCLSQVIKVYLSQKKQHQCWWKHFSIPMAFSFNNCESFGIKLVCLYISYVDWSEACRTPCEEFLFAIVLGAIYIFSFFNAKEERTRFKYLIYYGFCFLENAALIVIWFLRSSPNNWYYYPGIIGHYFSFFGGQEDNQSRKNSFNVDINNYSNNKTSKPISASSRCLSSPILDDVSQESKLNNKRSTVRRSSSAPSSRSPILYHVEARRLKDMAGRFRV</sequence>
<organism evidence="8 9">
    <name type="scientific">Lepeophtheirus salmonis</name>
    <name type="common">Salmon louse</name>
    <name type="synonym">Caligus salmonis</name>
    <dbReference type="NCBI Taxonomy" id="72036"/>
    <lineage>
        <taxon>Eukaryota</taxon>
        <taxon>Metazoa</taxon>
        <taxon>Ecdysozoa</taxon>
        <taxon>Arthropoda</taxon>
        <taxon>Crustacea</taxon>
        <taxon>Multicrustacea</taxon>
        <taxon>Hexanauplia</taxon>
        <taxon>Copepoda</taxon>
        <taxon>Siphonostomatoida</taxon>
        <taxon>Caligidae</taxon>
        <taxon>Lepeophtheirus</taxon>
    </lineage>
</organism>
<keyword evidence="4 7" id="KW-0812">Transmembrane</keyword>
<dbReference type="Pfam" id="PF09815">
    <property type="entry name" value="XK-related"/>
    <property type="match status" value="2"/>
</dbReference>
<proteinExistence type="inferred from homology"/>
<evidence type="ECO:0000256" key="4">
    <source>
        <dbReference type="ARBA" id="ARBA00022692"/>
    </source>
</evidence>